<dbReference type="AlphaFoldDB" id="Q01XT7"/>
<protein>
    <recommendedName>
        <fullName evidence="3">PH domain-containing protein</fullName>
    </recommendedName>
</protein>
<dbReference type="HOGENOM" id="CLU_1969077_0_0_0"/>
<gene>
    <name evidence="2" type="ordered locus">Acid_4569</name>
</gene>
<keyword evidence="1" id="KW-0812">Transmembrane</keyword>
<feature type="transmembrane region" description="Helical" evidence="1">
    <location>
        <begin position="7"/>
        <end position="24"/>
    </location>
</feature>
<organism evidence="2">
    <name type="scientific">Solibacter usitatus (strain Ellin6076)</name>
    <dbReference type="NCBI Taxonomy" id="234267"/>
    <lineage>
        <taxon>Bacteria</taxon>
        <taxon>Pseudomonadati</taxon>
        <taxon>Acidobacteriota</taxon>
        <taxon>Terriglobia</taxon>
        <taxon>Bryobacterales</taxon>
        <taxon>Solibacteraceae</taxon>
        <taxon>Candidatus Solibacter</taxon>
    </lineage>
</organism>
<name>Q01XT7_SOLUE</name>
<reference evidence="2" key="1">
    <citation type="submission" date="2006-10" db="EMBL/GenBank/DDBJ databases">
        <title>Complete sequence of Solibacter usitatus Ellin6076.</title>
        <authorList>
            <consortium name="US DOE Joint Genome Institute"/>
            <person name="Copeland A."/>
            <person name="Lucas S."/>
            <person name="Lapidus A."/>
            <person name="Barry K."/>
            <person name="Detter J.C."/>
            <person name="Glavina del Rio T."/>
            <person name="Hammon N."/>
            <person name="Israni S."/>
            <person name="Dalin E."/>
            <person name="Tice H."/>
            <person name="Pitluck S."/>
            <person name="Thompson L.S."/>
            <person name="Brettin T."/>
            <person name="Bruce D."/>
            <person name="Han C."/>
            <person name="Tapia R."/>
            <person name="Gilna P."/>
            <person name="Schmutz J."/>
            <person name="Larimer F."/>
            <person name="Land M."/>
            <person name="Hauser L."/>
            <person name="Kyrpides N."/>
            <person name="Mikhailova N."/>
            <person name="Janssen P.H."/>
            <person name="Kuske C.R."/>
            <person name="Richardson P."/>
        </authorList>
    </citation>
    <scope>NUCLEOTIDE SEQUENCE</scope>
    <source>
        <strain evidence="2">Ellin6076</strain>
    </source>
</reference>
<dbReference type="STRING" id="234267.Acid_4569"/>
<dbReference type="KEGG" id="sus:Acid_4569"/>
<dbReference type="OrthoDB" id="6658731at2"/>
<accession>Q01XT7</accession>
<keyword evidence="1" id="KW-0472">Membrane</keyword>
<proteinExistence type="predicted"/>
<dbReference type="InParanoid" id="Q01XT7"/>
<evidence type="ECO:0000313" key="2">
    <source>
        <dbReference type="EMBL" id="ABJ85528.1"/>
    </source>
</evidence>
<evidence type="ECO:0008006" key="3">
    <source>
        <dbReference type="Google" id="ProtNLM"/>
    </source>
</evidence>
<evidence type="ECO:0000256" key="1">
    <source>
        <dbReference type="SAM" id="Phobius"/>
    </source>
</evidence>
<keyword evidence="1" id="KW-1133">Transmembrane helix</keyword>
<dbReference type="EMBL" id="CP000473">
    <property type="protein sequence ID" value="ABJ85528.1"/>
    <property type="molecule type" value="Genomic_DNA"/>
</dbReference>
<sequence precursor="true">MRHTSKVEVWLFAAILYVTGVLAAGGNRWIGGPVLLVLLLMALPQEYVTAPEALRVRTGLTRWAIPYGAITFVGESSLGPMLGKRVAVRIGRDSELLLAPDDPGKFFADVAAHAPHLLRRNGQLIAP</sequence>